<feature type="compositionally biased region" description="Polar residues" evidence="1">
    <location>
        <begin position="700"/>
        <end position="729"/>
    </location>
</feature>
<feature type="compositionally biased region" description="Low complexity" evidence="1">
    <location>
        <begin position="118"/>
        <end position="131"/>
    </location>
</feature>
<dbReference type="eggNOG" id="ENOG502T4A5">
    <property type="taxonomic scope" value="Eukaryota"/>
</dbReference>
<feature type="compositionally biased region" description="Polar residues" evidence="1">
    <location>
        <begin position="154"/>
        <end position="173"/>
    </location>
</feature>
<dbReference type="AlphaFoldDB" id="G0SDC8"/>
<dbReference type="Proteomes" id="UP000008066">
    <property type="component" value="Unassembled WGS sequence"/>
</dbReference>
<proteinExistence type="predicted"/>
<evidence type="ECO:0000256" key="1">
    <source>
        <dbReference type="SAM" id="MobiDB-lite"/>
    </source>
</evidence>
<feature type="compositionally biased region" description="Polar residues" evidence="1">
    <location>
        <begin position="97"/>
        <end position="117"/>
    </location>
</feature>
<feature type="region of interest" description="Disordered" evidence="1">
    <location>
        <begin position="34"/>
        <end position="74"/>
    </location>
</feature>
<feature type="compositionally biased region" description="Basic and acidic residues" evidence="1">
    <location>
        <begin position="600"/>
        <end position="634"/>
    </location>
</feature>
<feature type="region of interest" description="Disordered" evidence="1">
    <location>
        <begin position="600"/>
        <end position="729"/>
    </location>
</feature>
<dbReference type="HOGENOM" id="CLU_272141_0_0_1"/>
<feature type="compositionally biased region" description="Low complexity" evidence="1">
    <location>
        <begin position="917"/>
        <end position="927"/>
    </location>
</feature>
<protein>
    <submittedName>
        <fullName evidence="2">Uncharacterized protein</fullName>
    </submittedName>
</protein>
<dbReference type="RefSeq" id="XP_006695474.1">
    <property type="nucleotide sequence ID" value="XM_006695411.1"/>
</dbReference>
<organism evidence="3">
    <name type="scientific">Chaetomium thermophilum (strain DSM 1495 / CBS 144.50 / IMI 039719)</name>
    <name type="common">Thermochaetoides thermophila</name>
    <dbReference type="NCBI Taxonomy" id="759272"/>
    <lineage>
        <taxon>Eukaryota</taxon>
        <taxon>Fungi</taxon>
        <taxon>Dikarya</taxon>
        <taxon>Ascomycota</taxon>
        <taxon>Pezizomycotina</taxon>
        <taxon>Sordariomycetes</taxon>
        <taxon>Sordariomycetidae</taxon>
        <taxon>Sordariales</taxon>
        <taxon>Chaetomiaceae</taxon>
        <taxon>Thermochaetoides</taxon>
    </lineage>
</organism>
<dbReference type="GeneID" id="18259170"/>
<feature type="region of interest" description="Disordered" evidence="1">
    <location>
        <begin position="557"/>
        <end position="576"/>
    </location>
</feature>
<keyword evidence="3" id="KW-1185">Reference proteome</keyword>
<feature type="compositionally biased region" description="Polar residues" evidence="1">
    <location>
        <begin position="475"/>
        <end position="489"/>
    </location>
</feature>
<feature type="region of interest" description="Disordered" evidence="1">
    <location>
        <begin position="968"/>
        <end position="1042"/>
    </location>
</feature>
<sequence>MEANSEVWEEVKRFLDTPEGRRIVEEQTRRLREQSKLHNAQRPGWLPFFPPSAWAPNRPAKSNTVENRALGGTPSPEVLEKVYLALAASGVWRTSELETVSSNTTPLKATTNVDISNPPTAKSKTTSPAKSPSRREHHPSLAQGVPQLKLDTASVRTLQDSSKAGAQASTGLASTTRDSSDSSSGTSQGTTFSKEERTKESSATSPESKLEFDFGINTGQKGKERATASSPCLGLPTSITSVETHSSILDGDTAFDNDALEVDIAIQYRVPKEELVPWEQINSAPVRRLSSSESTSMFTPGDGRNREVSSSSFIGDSSCEGNAVGCDNKSDHLQKTNDPTTTDHVSHHDGATRVPAYCHRQGNSVHHPSTSVLVAQGEVPVEVISVQPLMTQVGGDAIQSSRQYSVEVSPVRPLESTKPAGEGRTTWPTDLSSAQTRVASLYPVVEPDRLQARSARREENDFRRSDDITKYPEDASSQMQGPTPPTNVDSRGGEPGEQSSTAGDGITTSPKTQLSERVHETWHAADDLGPNGAQTGRPYCNVVTEVHSRFQKVLGRMGVSTAPPPAPTPTSGMDVGEVNRDFFPQESLDYLRERLDALKKERDGEAHANDKEQDTRSKGRGGRDVNRRSGDDHANALASGEPTVYGRRSDRSSKVGPTLAVPTISLQTGLRASDGSTDSGYHSQSGGQSSRLNPAAPEFTMSSNNTPTSARPASANPVQGGSSTGNTRITPTLAAPYPYFVSVRSDGTVVPVLIPPTTLAAQQMAYLVNMQARQSTNSSDRPNAPGYPSVVPLVSTGSTAIPPTTIPLAPAVAPVPAVPGVSPTNATGPLASQITQPTMTAQMMRPFFPVTTKPRDHDPVKQQLYEMWLEWRKENEPGYHLGCKMRQAQRVLRQHQQEQARKAQQQAQQEWKEMANKAKAAAAATAKAAKEEAERRAKEEAERRAKEEAEKVLKQVGVVASVHAGWIAPGQQPHNVQHQGDMNRGQQSRRVPAAEEDENLEDRKLPPEEPPSVESNNSKGQIKEIPAPEPVDGKVEGPKKQTQVVVSGTYDDVGKALDEHKNLVEQALGKHRDETRKALQSHEEKVERALGEQKDTIVKVLDEQKETKKAIEHLEKVVLSVVATDRVKTTEVAGEQKVEGAPKSDGVAKSDSGNKRVGDQRPFRRKKGGGFQSFRRRDQHREREVRKD</sequence>
<feature type="compositionally biased region" description="Basic and acidic residues" evidence="1">
    <location>
        <begin position="928"/>
        <end position="950"/>
    </location>
</feature>
<accession>G0SDC8</accession>
<feature type="compositionally biased region" description="Polar residues" evidence="1">
    <location>
        <begin position="972"/>
        <end position="989"/>
    </location>
</feature>
<feature type="compositionally biased region" description="Polar residues" evidence="1">
    <location>
        <begin position="497"/>
        <end position="513"/>
    </location>
</feature>
<feature type="compositionally biased region" description="Basic and acidic residues" evidence="1">
    <location>
        <begin position="446"/>
        <end position="473"/>
    </location>
</feature>
<feature type="region of interest" description="Disordered" evidence="1">
    <location>
        <begin position="97"/>
        <end position="213"/>
    </location>
</feature>
<feature type="compositionally biased region" description="Polar residues" evidence="1">
    <location>
        <begin position="426"/>
        <end position="438"/>
    </location>
</feature>
<dbReference type="EMBL" id="GL988045">
    <property type="protein sequence ID" value="EGS18529.1"/>
    <property type="molecule type" value="Genomic_DNA"/>
</dbReference>
<feature type="compositionally biased region" description="Basic and acidic residues" evidence="1">
    <location>
        <begin position="1129"/>
        <end position="1162"/>
    </location>
</feature>
<feature type="region of interest" description="Disordered" evidence="1">
    <location>
        <begin position="402"/>
        <end position="518"/>
    </location>
</feature>
<name>G0SDC8_CHATD</name>
<feature type="region of interest" description="Disordered" evidence="1">
    <location>
        <begin position="1129"/>
        <end position="1188"/>
    </location>
</feature>
<dbReference type="OrthoDB" id="4755921at2759"/>
<feature type="compositionally biased region" description="Low complexity" evidence="1">
    <location>
        <begin position="174"/>
        <end position="192"/>
    </location>
</feature>
<dbReference type="KEGG" id="cthr:CTHT_0051320"/>
<evidence type="ECO:0000313" key="2">
    <source>
        <dbReference type="EMBL" id="EGS18529.1"/>
    </source>
</evidence>
<feature type="region of interest" description="Disordered" evidence="1">
    <location>
        <begin position="292"/>
        <end position="314"/>
    </location>
</feature>
<feature type="compositionally biased region" description="Polar residues" evidence="1">
    <location>
        <begin position="664"/>
        <end position="682"/>
    </location>
</feature>
<gene>
    <name evidence="2" type="ORF">CTHT_0051320</name>
</gene>
<feature type="compositionally biased region" description="Basic and acidic residues" evidence="1">
    <location>
        <begin position="1175"/>
        <end position="1188"/>
    </location>
</feature>
<feature type="region of interest" description="Disordered" evidence="1">
    <location>
        <begin position="894"/>
        <end position="950"/>
    </location>
</feature>
<evidence type="ECO:0000313" key="3">
    <source>
        <dbReference type="Proteomes" id="UP000008066"/>
    </source>
</evidence>
<reference evidence="2 3" key="1">
    <citation type="journal article" date="2011" name="Cell">
        <title>Insight into structure and assembly of the nuclear pore complex by utilizing the genome of a eukaryotic thermophile.</title>
        <authorList>
            <person name="Amlacher S."/>
            <person name="Sarges P."/>
            <person name="Flemming D."/>
            <person name="van Noort V."/>
            <person name="Kunze R."/>
            <person name="Devos D.P."/>
            <person name="Arumugam M."/>
            <person name="Bork P."/>
            <person name="Hurt E."/>
        </authorList>
    </citation>
    <scope>NUCLEOTIDE SEQUENCE [LARGE SCALE GENOMIC DNA]</scope>
    <source>
        <strain evidence="3">DSM 1495 / CBS 144.50 / IMI 039719</strain>
    </source>
</reference>